<proteinExistence type="predicted"/>
<reference evidence="2" key="1">
    <citation type="submission" date="2020-10" db="EMBL/GenBank/DDBJ databases">
        <authorList>
            <person name="Han B."/>
            <person name="Lu T."/>
            <person name="Zhao Q."/>
            <person name="Huang X."/>
            <person name="Zhao Y."/>
        </authorList>
    </citation>
    <scope>NUCLEOTIDE SEQUENCE</scope>
</reference>
<dbReference type="Proteomes" id="UP000604825">
    <property type="component" value="Unassembled WGS sequence"/>
</dbReference>
<sequence>MAVARLLNKPPKAKSLWILVRRLLGKSRKPPPPSAAEEDGEEGEKSGLLSRSSLEQLLVMTDDCDPGDDGDVAKKHGQPVAVLLPALARPEAAAPAAAASPTGDAHRGAATVHHRRFMFGGFRRRLLMRRPWRPMLVAIPE</sequence>
<dbReference type="OrthoDB" id="691160at2759"/>
<dbReference type="EMBL" id="CAJGYO010000005">
    <property type="protein sequence ID" value="CAD6232523.1"/>
    <property type="molecule type" value="Genomic_DNA"/>
</dbReference>
<dbReference type="PANTHER" id="PTHR34542:SF2">
    <property type="entry name" value="OS01G0136300 PROTEIN"/>
    <property type="match status" value="1"/>
</dbReference>
<protein>
    <submittedName>
        <fullName evidence="2">Uncharacterized protein</fullName>
    </submittedName>
</protein>
<evidence type="ECO:0000313" key="2">
    <source>
        <dbReference type="EMBL" id="CAD6232523.1"/>
    </source>
</evidence>
<accession>A0A811NYJ9</accession>
<evidence type="ECO:0000313" key="3">
    <source>
        <dbReference type="Proteomes" id="UP000604825"/>
    </source>
</evidence>
<name>A0A811NYJ9_9POAL</name>
<gene>
    <name evidence="2" type="ORF">NCGR_LOCUS22198</name>
</gene>
<dbReference type="PANTHER" id="PTHR34542">
    <property type="entry name" value="OS08G0359900 PROTEIN"/>
    <property type="match status" value="1"/>
</dbReference>
<evidence type="ECO:0000256" key="1">
    <source>
        <dbReference type="SAM" id="MobiDB-lite"/>
    </source>
</evidence>
<feature type="region of interest" description="Disordered" evidence="1">
    <location>
        <begin position="26"/>
        <end position="48"/>
    </location>
</feature>
<keyword evidence="3" id="KW-1185">Reference proteome</keyword>
<dbReference type="AlphaFoldDB" id="A0A811NYJ9"/>
<comment type="caution">
    <text evidence="2">The sequence shown here is derived from an EMBL/GenBank/DDBJ whole genome shotgun (WGS) entry which is preliminary data.</text>
</comment>
<organism evidence="2 3">
    <name type="scientific">Miscanthus lutarioriparius</name>
    <dbReference type="NCBI Taxonomy" id="422564"/>
    <lineage>
        <taxon>Eukaryota</taxon>
        <taxon>Viridiplantae</taxon>
        <taxon>Streptophyta</taxon>
        <taxon>Embryophyta</taxon>
        <taxon>Tracheophyta</taxon>
        <taxon>Spermatophyta</taxon>
        <taxon>Magnoliopsida</taxon>
        <taxon>Liliopsida</taxon>
        <taxon>Poales</taxon>
        <taxon>Poaceae</taxon>
        <taxon>PACMAD clade</taxon>
        <taxon>Panicoideae</taxon>
        <taxon>Andropogonodae</taxon>
        <taxon>Andropogoneae</taxon>
        <taxon>Saccharinae</taxon>
        <taxon>Miscanthus</taxon>
    </lineage>
</organism>